<evidence type="ECO:0000259" key="1">
    <source>
        <dbReference type="Pfam" id="PF00078"/>
    </source>
</evidence>
<gene>
    <name evidence="2" type="ORF">PVK06_049200</name>
</gene>
<organism evidence="2 3">
    <name type="scientific">Gossypium arboreum</name>
    <name type="common">Tree cotton</name>
    <name type="synonym">Gossypium nanking</name>
    <dbReference type="NCBI Taxonomy" id="29729"/>
    <lineage>
        <taxon>Eukaryota</taxon>
        <taxon>Viridiplantae</taxon>
        <taxon>Streptophyta</taxon>
        <taxon>Embryophyta</taxon>
        <taxon>Tracheophyta</taxon>
        <taxon>Spermatophyta</taxon>
        <taxon>Magnoliopsida</taxon>
        <taxon>eudicotyledons</taxon>
        <taxon>Gunneridae</taxon>
        <taxon>Pentapetalae</taxon>
        <taxon>rosids</taxon>
        <taxon>malvids</taxon>
        <taxon>Malvales</taxon>
        <taxon>Malvaceae</taxon>
        <taxon>Malvoideae</taxon>
        <taxon>Gossypium</taxon>
    </lineage>
</organism>
<dbReference type="EMBL" id="JARKNE010000013">
    <property type="protein sequence ID" value="KAK5772898.1"/>
    <property type="molecule type" value="Genomic_DNA"/>
</dbReference>
<protein>
    <recommendedName>
        <fullName evidence="1">Reverse transcriptase domain-containing protein</fullName>
    </recommendedName>
</protein>
<sequence>MIKVIANRFKLIFPKIITPEQVGFITGRNINDNIIIAQEVIHTMRSQKKRKWMAIKIDLEKAYDRVRWEFIEASLRAAGIPDYLINVIMPSISNVSMQVM</sequence>
<evidence type="ECO:0000313" key="3">
    <source>
        <dbReference type="Proteomes" id="UP001358586"/>
    </source>
</evidence>
<dbReference type="Proteomes" id="UP001358586">
    <property type="component" value="Chromosome 13"/>
</dbReference>
<dbReference type="Pfam" id="PF00078">
    <property type="entry name" value="RVT_1"/>
    <property type="match status" value="1"/>
</dbReference>
<reference evidence="2 3" key="1">
    <citation type="submission" date="2023-03" db="EMBL/GenBank/DDBJ databases">
        <title>WGS of Gossypium arboreum.</title>
        <authorList>
            <person name="Yu D."/>
        </authorList>
    </citation>
    <scope>NUCLEOTIDE SEQUENCE [LARGE SCALE GENOMIC DNA]</scope>
    <source>
        <tissue evidence="2">Leaf</tissue>
    </source>
</reference>
<dbReference type="PANTHER" id="PTHR19446">
    <property type="entry name" value="REVERSE TRANSCRIPTASES"/>
    <property type="match status" value="1"/>
</dbReference>
<name>A0ABR0MIB9_GOSAR</name>
<comment type="caution">
    <text evidence="2">The sequence shown here is derived from an EMBL/GenBank/DDBJ whole genome shotgun (WGS) entry which is preliminary data.</text>
</comment>
<keyword evidence="3" id="KW-1185">Reference proteome</keyword>
<proteinExistence type="predicted"/>
<feature type="domain" description="Reverse transcriptase" evidence="1">
    <location>
        <begin position="3"/>
        <end position="91"/>
    </location>
</feature>
<dbReference type="InterPro" id="IPR000477">
    <property type="entry name" value="RT_dom"/>
</dbReference>
<accession>A0ABR0MIB9</accession>
<evidence type="ECO:0000313" key="2">
    <source>
        <dbReference type="EMBL" id="KAK5772898.1"/>
    </source>
</evidence>